<evidence type="ECO:0000256" key="10">
    <source>
        <dbReference type="ARBA" id="ARBA00023136"/>
    </source>
</evidence>
<dbReference type="Pfam" id="PF02537">
    <property type="entry name" value="CRCB"/>
    <property type="match status" value="1"/>
</dbReference>
<reference evidence="15 16" key="1">
    <citation type="submission" date="2007-11" db="EMBL/GenBank/DDBJ databases">
        <authorList>
            <person name="Wagner-Dobler I."/>
            <person name="Ferriera S."/>
            <person name="Johnson J."/>
            <person name="Kravitz S."/>
            <person name="Beeson K."/>
            <person name="Sutton G."/>
            <person name="Rogers Y.-H."/>
            <person name="Friedman R."/>
            <person name="Frazier M."/>
            <person name="Venter J.C."/>
        </authorList>
    </citation>
    <scope>NUCLEOTIDE SEQUENCE [LARGE SCALE GENOMIC DNA]</scope>
    <source>
        <strain evidence="15 16">HEL-45</strain>
    </source>
</reference>
<evidence type="ECO:0000256" key="12">
    <source>
        <dbReference type="ARBA" id="ARBA00035120"/>
    </source>
</evidence>
<dbReference type="InterPro" id="IPR003691">
    <property type="entry name" value="FluC"/>
</dbReference>
<evidence type="ECO:0000256" key="4">
    <source>
        <dbReference type="ARBA" id="ARBA00022519"/>
    </source>
</evidence>
<keyword evidence="8 14" id="KW-0915">Sodium</keyword>
<dbReference type="HAMAP" id="MF_00454">
    <property type="entry name" value="FluC"/>
    <property type="match status" value="1"/>
</dbReference>
<comment type="subcellular location">
    <subcellularLocation>
        <location evidence="1 14">Cell membrane</location>
        <topology evidence="1 14">Multi-pass membrane protein</topology>
    </subcellularLocation>
</comment>
<keyword evidence="11 14" id="KW-0407">Ion channel</keyword>
<evidence type="ECO:0000256" key="1">
    <source>
        <dbReference type="ARBA" id="ARBA00004651"/>
    </source>
</evidence>
<evidence type="ECO:0000256" key="11">
    <source>
        <dbReference type="ARBA" id="ARBA00023303"/>
    </source>
</evidence>
<keyword evidence="3 14" id="KW-1003">Cell membrane</keyword>
<keyword evidence="9 14" id="KW-0406">Ion transport</keyword>
<evidence type="ECO:0000256" key="3">
    <source>
        <dbReference type="ARBA" id="ARBA00022475"/>
    </source>
</evidence>
<accession>A0ABP2DE89</accession>
<keyword evidence="16" id="KW-1185">Reference proteome</keyword>
<keyword evidence="5 14" id="KW-0812">Transmembrane</keyword>
<feature type="transmembrane region" description="Helical" evidence="14">
    <location>
        <begin position="25"/>
        <end position="43"/>
    </location>
</feature>
<keyword evidence="2 14" id="KW-0813">Transport</keyword>
<organism evidence="15 16">
    <name type="scientific">Sulfitobacter indolifex HEL-45</name>
    <dbReference type="NCBI Taxonomy" id="391624"/>
    <lineage>
        <taxon>Bacteria</taxon>
        <taxon>Pseudomonadati</taxon>
        <taxon>Pseudomonadota</taxon>
        <taxon>Alphaproteobacteria</taxon>
        <taxon>Rhodobacterales</taxon>
        <taxon>Roseobacteraceae</taxon>
        <taxon>Sulfitobacter</taxon>
    </lineage>
</organism>
<evidence type="ECO:0000313" key="15">
    <source>
        <dbReference type="EMBL" id="EDQ06798.1"/>
    </source>
</evidence>
<keyword evidence="10 14" id="KW-0472">Membrane</keyword>
<keyword evidence="4" id="KW-0997">Cell inner membrane</keyword>
<evidence type="ECO:0000313" key="16">
    <source>
        <dbReference type="Proteomes" id="UP000003257"/>
    </source>
</evidence>
<protein>
    <recommendedName>
        <fullName evidence="14">Fluoride-specific ion channel FluC</fullName>
    </recommendedName>
</protein>
<evidence type="ECO:0000256" key="6">
    <source>
        <dbReference type="ARBA" id="ARBA00022723"/>
    </source>
</evidence>
<dbReference type="PANTHER" id="PTHR28259">
    <property type="entry name" value="FLUORIDE EXPORT PROTEIN 1-RELATED"/>
    <property type="match status" value="1"/>
</dbReference>
<evidence type="ECO:0000256" key="9">
    <source>
        <dbReference type="ARBA" id="ARBA00023065"/>
    </source>
</evidence>
<comment type="activity regulation">
    <text evidence="14">Na(+) is not transported, but it plays an essential structural role and its presence is essential for fluoride channel function.</text>
</comment>
<dbReference type="PANTHER" id="PTHR28259:SF18">
    <property type="entry name" value="FLUORIDE-SPECIFIC ION CHANNEL FLUC"/>
    <property type="match status" value="1"/>
</dbReference>
<feature type="transmembrane region" description="Helical" evidence="14">
    <location>
        <begin position="49"/>
        <end position="71"/>
    </location>
</feature>
<comment type="caution">
    <text evidence="15">The sequence shown here is derived from an EMBL/GenBank/DDBJ whole genome shotgun (WGS) entry which is preliminary data.</text>
</comment>
<evidence type="ECO:0000256" key="13">
    <source>
        <dbReference type="ARBA" id="ARBA00035585"/>
    </source>
</evidence>
<keyword evidence="6 14" id="KW-0479">Metal-binding</keyword>
<keyword evidence="7 14" id="KW-1133">Transmembrane helix</keyword>
<name>A0ABP2DE89_9RHOB</name>
<evidence type="ECO:0000256" key="8">
    <source>
        <dbReference type="ARBA" id="ARBA00023053"/>
    </source>
</evidence>
<evidence type="ECO:0000256" key="2">
    <source>
        <dbReference type="ARBA" id="ARBA00022448"/>
    </source>
</evidence>
<evidence type="ECO:0000256" key="7">
    <source>
        <dbReference type="ARBA" id="ARBA00022989"/>
    </source>
</evidence>
<comment type="catalytic activity">
    <reaction evidence="13">
        <text>fluoride(in) = fluoride(out)</text>
        <dbReference type="Rhea" id="RHEA:76159"/>
        <dbReference type="ChEBI" id="CHEBI:17051"/>
    </reaction>
    <physiologicalReaction direction="left-to-right" evidence="13">
        <dbReference type="Rhea" id="RHEA:76160"/>
    </physiologicalReaction>
</comment>
<comment type="similarity">
    <text evidence="12 14">Belongs to the fluoride channel Fluc/FEX (TC 1.A.43) family.</text>
</comment>
<feature type="binding site" evidence="14">
    <location>
        <position position="88"/>
    </location>
    <ligand>
        <name>Na(+)</name>
        <dbReference type="ChEBI" id="CHEBI:29101"/>
        <note>structural</note>
    </ligand>
</feature>
<sequence>MRGYGPSGKLDSGARARDGVSMMKTLIMVALGGALGASLRFLVGLAVGFPLGTLAVNVSGSLAIGLVWVLLAEKSSLLLPFLMTGLLGGFTTFSAFSLDTLRLLEAGRAGVAFSYVGASVILSLAACLLGLWVAREVLA</sequence>
<dbReference type="EMBL" id="ABID01000001">
    <property type="protein sequence ID" value="EDQ06798.1"/>
    <property type="molecule type" value="Genomic_DNA"/>
</dbReference>
<proteinExistence type="inferred from homology"/>
<feature type="transmembrane region" description="Helical" evidence="14">
    <location>
        <begin position="78"/>
        <end position="98"/>
    </location>
</feature>
<evidence type="ECO:0000256" key="5">
    <source>
        <dbReference type="ARBA" id="ARBA00022692"/>
    </source>
</evidence>
<evidence type="ECO:0000256" key="14">
    <source>
        <dbReference type="HAMAP-Rule" id="MF_00454"/>
    </source>
</evidence>
<comment type="function">
    <text evidence="14">Fluoride-specific ion channel. Important for reducing fluoride concentration in the cell, thus reducing its toxicity.</text>
</comment>
<feature type="binding site" evidence="14">
    <location>
        <position position="91"/>
    </location>
    <ligand>
        <name>Na(+)</name>
        <dbReference type="ChEBI" id="CHEBI:29101"/>
        <note>structural</note>
    </ligand>
</feature>
<feature type="transmembrane region" description="Helical" evidence="14">
    <location>
        <begin position="110"/>
        <end position="134"/>
    </location>
</feature>
<gene>
    <name evidence="14" type="primary">fluC</name>
    <name evidence="14" type="synonym">crcB</name>
    <name evidence="15" type="ORF">OIHEL45_08270</name>
</gene>
<dbReference type="Proteomes" id="UP000003257">
    <property type="component" value="Unassembled WGS sequence"/>
</dbReference>